<dbReference type="Gene3D" id="3.40.50.720">
    <property type="entry name" value="NAD(P)-binding Rossmann-like Domain"/>
    <property type="match status" value="1"/>
</dbReference>
<evidence type="ECO:0000256" key="4">
    <source>
        <dbReference type="ARBA" id="ARBA00022840"/>
    </source>
</evidence>
<evidence type="ECO:0000256" key="6">
    <source>
        <dbReference type="ARBA" id="ARBA00055169"/>
    </source>
</evidence>
<dbReference type="EC" id="2.7.7.80" evidence="8"/>
<dbReference type="GO" id="GO:0004792">
    <property type="term" value="F:thiosulfate-cyanide sulfurtransferase activity"/>
    <property type="evidence" value="ECO:0007669"/>
    <property type="project" value="TreeGrafter"/>
</dbReference>
<evidence type="ECO:0000256" key="3">
    <source>
        <dbReference type="ARBA" id="ARBA00022741"/>
    </source>
</evidence>
<dbReference type="EMBL" id="SGIU01000001">
    <property type="protein sequence ID" value="TAI49815.1"/>
    <property type="molecule type" value="Genomic_DNA"/>
</dbReference>
<evidence type="ECO:0000313" key="14">
    <source>
        <dbReference type="EMBL" id="TAI49815.1"/>
    </source>
</evidence>
<dbReference type="CDD" id="cd00757">
    <property type="entry name" value="ThiF_MoeB_HesA_family"/>
    <property type="match status" value="1"/>
</dbReference>
<proteinExistence type="inferred from homology"/>
<dbReference type="GO" id="GO:0005524">
    <property type="term" value="F:ATP binding"/>
    <property type="evidence" value="ECO:0007669"/>
    <property type="project" value="UniProtKB-KW"/>
</dbReference>
<evidence type="ECO:0000256" key="8">
    <source>
        <dbReference type="ARBA" id="ARBA00066884"/>
    </source>
</evidence>
<dbReference type="PROSITE" id="PS50206">
    <property type="entry name" value="RHODANESE_3"/>
    <property type="match status" value="1"/>
</dbReference>
<dbReference type="PANTHER" id="PTHR10953:SF102">
    <property type="entry name" value="ADENYLYLTRANSFERASE AND SULFURTRANSFERASE MOCS3"/>
    <property type="match status" value="1"/>
</dbReference>
<dbReference type="PANTHER" id="PTHR10953">
    <property type="entry name" value="UBIQUITIN-ACTIVATING ENZYME E1"/>
    <property type="match status" value="1"/>
</dbReference>
<protein>
    <recommendedName>
        <fullName evidence="9">Molybdopterin-synthase adenylyltransferase</fullName>
        <ecNumber evidence="8">2.7.7.80</ecNumber>
    </recommendedName>
    <alternativeName>
        <fullName evidence="12">MoaD protein adenylase</fullName>
    </alternativeName>
    <alternativeName>
        <fullName evidence="10">Molybdopterin-converting factor subunit 1 adenylase</fullName>
    </alternativeName>
    <alternativeName>
        <fullName evidence="11">Sulfur carrier protein MoaD adenylyltransferase</fullName>
    </alternativeName>
</protein>
<dbReference type="Pfam" id="PF00581">
    <property type="entry name" value="Rhodanese"/>
    <property type="match status" value="1"/>
</dbReference>
<name>A0A4Q8QGX9_9FLAO</name>
<evidence type="ECO:0000256" key="12">
    <source>
        <dbReference type="ARBA" id="ARBA00078531"/>
    </source>
</evidence>
<dbReference type="Gene3D" id="3.40.250.10">
    <property type="entry name" value="Rhodanese-like domain"/>
    <property type="match status" value="1"/>
</dbReference>
<comment type="subunit">
    <text evidence="7">Homodimer. Forms a stable heterotetrameric complex of 2 MoeB and 2 MoaD during adenylation of MoaD.</text>
</comment>
<dbReference type="AlphaFoldDB" id="A0A4Q8QGX9"/>
<comment type="catalytic activity">
    <reaction evidence="5">
        <text>[molybdopterin-synthase sulfur-carrier protein]-C-terminal Gly-Gly + ATP + H(+) = [molybdopterin-synthase sulfur-carrier protein]-C-terminal Gly-Gly-AMP + diphosphate</text>
        <dbReference type="Rhea" id="RHEA:43616"/>
        <dbReference type="Rhea" id="RHEA-COMP:12159"/>
        <dbReference type="Rhea" id="RHEA-COMP:12202"/>
        <dbReference type="ChEBI" id="CHEBI:15378"/>
        <dbReference type="ChEBI" id="CHEBI:30616"/>
        <dbReference type="ChEBI" id="CHEBI:33019"/>
        <dbReference type="ChEBI" id="CHEBI:90618"/>
        <dbReference type="ChEBI" id="CHEBI:90778"/>
        <dbReference type="EC" id="2.7.7.80"/>
    </reaction>
</comment>
<keyword evidence="15" id="KW-1185">Reference proteome</keyword>
<feature type="domain" description="Rhodanese" evidence="13">
    <location>
        <begin position="270"/>
        <end position="355"/>
    </location>
</feature>
<comment type="caution">
    <text evidence="14">The sequence shown here is derived from an EMBL/GenBank/DDBJ whole genome shotgun (WGS) entry which is preliminary data.</text>
</comment>
<evidence type="ECO:0000256" key="2">
    <source>
        <dbReference type="ARBA" id="ARBA00022679"/>
    </source>
</evidence>
<gene>
    <name evidence="14" type="ORF">EW142_03030</name>
</gene>
<dbReference type="InterPro" id="IPR036873">
    <property type="entry name" value="Rhodanese-like_dom_sf"/>
</dbReference>
<evidence type="ECO:0000256" key="11">
    <source>
        <dbReference type="ARBA" id="ARBA00075328"/>
    </source>
</evidence>
<comment type="function">
    <text evidence="6">Catalyzes the adenylation by ATP of the carboxyl group of the C-terminal glycine of sulfur carrier protein MoaD.</text>
</comment>
<dbReference type="SMART" id="SM00450">
    <property type="entry name" value="RHOD"/>
    <property type="match status" value="1"/>
</dbReference>
<organism evidence="14 15">
    <name type="scientific">Flagellimonas allohymeniacidonis</name>
    <dbReference type="NCBI Taxonomy" id="2517819"/>
    <lineage>
        <taxon>Bacteria</taxon>
        <taxon>Pseudomonadati</taxon>
        <taxon>Bacteroidota</taxon>
        <taxon>Flavobacteriia</taxon>
        <taxon>Flavobacteriales</taxon>
        <taxon>Flavobacteriaceae</taxon>
        <taxon>Flagellimonas</taxon>
    </lineage>
</organism>
<dbReference type="SUPFAM" id="SSF69572">
    <property type="entry name" value="Activating enzymes of the ubiquitin-like proteins"/>
    <property type="match status" value="1"/>
</dbReference>
<keyword evidence="3" id="KW-0547">Nucleotide-binding</keyword>
<dbReference type="RefSeq" id="WP_130612430.1">
    <property type="nucleotide sequence ID" value="NZ_SGIU01000001.1"/>
</dbReference>
<dbReference type="GO" id="GO:0008146">
    <property type="term" value="F:sulfotransferase activity"/>
    <property type="evidence" value="ECO:0007669"/>
    <property type="project" value="TreeGrafter"/>
</dbReference>
<evidence type="ECO:0000256" key="9">
    <source>
        <dbReference type="ARBA" id="ARBA00073635"/>
    </source>
</evidence>
<dbReference type="CDD" id="cd00158">
    <property type="entry name" value="RHOD"/>
    <property type="match status" value="1"/>
</dbReference>
<dbReference type="InterPro" id="IPR001763">
    <property type="entry name" value="Rhodanese-like_dom"/>
</dbReference>
<dbReference type="GO" id="GO:0061605">
    <property type="term" value="F:molybdopterin-synthase adenylyltransferase activity"/>
    <property type="evidence" value="ECO:0007669"/>
    <property type="project" value="UniProtKB-EC"/>
</dbReference>
<dbReference type="Pfam" id="PF00899">
    <property type="entry name" value="ThiF"/>
    <property type="match status" value="1"/>
</dbReference>
<dbReference type="InterPro" id="IPR045886">
    <property type="entry name" value="ThiF/MoeB/HesA"/>
</dbReference>
<evidence type="ECO:0000256" key="5">
    <source>
        <dbReference type="ARBA" id="ARBA00052218"/>
    </source>
</evidence>
<comment type="similarity">
    <text evidence="1">Belongs to the HesA/MoeB/ThiF family.</text>
</comment>
<evidence type="ECO:0000256" key="10">
    <source>
        <dbReference type="ARBA" id="ARBA00075110"/>
    </source>
</evidence>
<dbReference type="Proteomes" id="UP000291981">
    <property type="component" value="Unassembled WGS sequence"/>
</dbReference>
<reference evidence="14 15" key="1">
    <citation type="submission" date="2019-02" db="EMBL/GenBank/DDBJ databases">
        <title>Draft genome sequence of Muricauda sp. 176CP4-71.</title>
        <authorList>
            <person name="Park J.-S."/>
        </authorList>
    </citation>
    <scope>NUCLEOTIDE SEQUENCE [LARGE SCALE GENOMIC DNA]</scope>
    <source>
        <strain evidence="14 15">176CP4-71</strain>
    </source>
</reference>
<dbReference type="InterPro" id="IPR035985">
    <property type="entry name" value="Ubiquitin-activating_enz"/>
</dbReference>
<evidence type="ECO:0000313" key="15">
    <source>
        <dbReference type="Proteomes" id="UP000291981"/>
    </source>
</evidence>
<dbReference type="GO" id="GO:0005829">
    <property type="term" value="C:cytosol"/>
    <property type="evidence" value="ECO:0007669"/>
    <property type="project" value="TreeGrafter"/>
</dbReference>
<keyword evidence="2 14" id="KW-0808">Transferase</keyword>
<dbReference type="OrthoDB" id="9804286at2"/>
<dbReference type="InterPro" id="IPR000594">
    <property type="entry name" value="ThiF_NAD_FAD-bd"/>
</dbReference>
<keyword evidence="4" id="KW-0067">ATP-binding</keyword>
<dbReference type="FunFam" id="3.40.50.720:FF:000033">
    <property type="entry name" value="Adenylyltransferase and sulfurtransferase MOCS3"/>
    <property type="match status" value="1"/>
</dbReference>
<evidence type="ECO:0000256" key="7">
    <source>
        <dbReference type="ARBA" id="ARBA00063809"/>
    </source>
</evidence>
<evidence type="ECO:0000256" key="1">
    <source>
        <dbReference type="ARBA" id="ARBA00009919"/>
    </source>
</evidence>
<evidence type="ECO:0000259" key="13">
    <source>
        <dbReference type="PROSITE" id="PS50206"/>
    </source>
</evidence>
<accession>A0A4Q8QGX9</accession>
<dbReference type="GO" id="GO:0008641">
    <property type="term" value="F:ubiquitin-like modifier activating enzyme activity"/>
    <property type="evidence" value="ECO:0007669"/>
    <property type="project" value="InterPro"/>
</dbReference>
<sequence>MANRYIRQTNLQDFGEEGQKRLAHARVLVVGLGGLGIPVVQYLNAMGVGTLGLVDHDTVDIHNLQRQVLYSEADSGQSKLGVALKKLRNQNSETNLIPHDTFLTNKNALEIIKEYDVVVDATDNFPTRYLINDACIILNKPFVYGALHAFEGHVSVFNYRQGPTYRCLYPAMPAGNEVPNCDENGVLGVVPGIIGSLQALEVVKIITGIGEVLSGQLLIFNGLQQDHIKISFNSKSENRKIKALQPSYESLDCELAPSISNEEFLKIRASQDSLSIIDVRTVREFENSHLEEAHNIPLNTLALPADLFLENKPIYVICQSGKRSEKAVIELTKVYPKHTFYNILGGMNQMRTQTS</sequence>